<evidence type="ECO:0000256" key="7">
    <source>
        <dbReference type="ARBA" id="ARBA00022807"/>
    </source>
</evidence>
<gene>
    <name evidence="12" type="ORF">EDD26_0751</name>
</gene>
<evidence type="ECO:0000256" key="3">
    <source>
        <dbReference type="ARBA" id="ARBA00019191"/>
    </source>
</evidence>
<dbReference type="EMBL" id="RKHJ01000001">
    <property type="protein sequence ID" value="ROR65385.1"/>
    <property type="molecule type" value="Genomic_DNA"/>
</dbReference>
<comment type="similarity">
    <text evidence="2">Belongs to the AHA1 family.</text>
</comment>
<dbReference type="PRINTS" id="PR00706">
    <property type="entry name" value="PYROGLUPTASE"/>
</dbReference>
<keyword evidence="5" id="KW-0645">Protease</keyword>
<dbReference type="RefSeq" id="WP_123696481.1">
    <property type="nucleotide sequence ID" value="NZ_RKHJ01000001.1"/>
</dbReference>
<comment type="similarity">
    <text evidence="1">Belongs to the peptidase C15 family.</text>
</comment>
<proteinExistence type="inferred from homology"/>
<dbReference type="GO" id="GO:0006508">
    <property type="term" value="P:proteolysis"/>
    <property type="evidence" value="ECO:0007669"/>
    <property type="project" value="UniProtKB-KW"/>
</dbReference>
<evidence type="ECO:0000313" key="12">
    <source>
        <dbReference type="EMBL" id="ROR65385.1"/>
    </source>
</evidence>
<dbReference type="InterPro" id="IPR023393">
    <property type="entry name" value="START-like_dom_sf"/>
</dbReference>
<dbReference type="AlphaFoldDB" id="A0A3N2AR59"/>
<dbReference type="SUPFAM" id="SSF55961">
    <property type="entry name" value="Bet v1-like"/>
    <property type="match status" value="1"/>
</dbReference>
<keyword evidence="6" id="KW-0378">Hydrolase</keyword>
<evidence type="ECO:0000259" key="11">
    <source>
        <dbReference type="Pfam" id="PF08327"/>
    </source>
</evidence>
<evidence type="ECO:0000256" key="5">
    <source>
        <dbReference type="ARBA" id="ARBA00022670"/>
    </source>
</evidence>
<accession>A0A3N2AR59</accession>
<evidence type="ECO:0000256" key="4">
    <source>
        <dbReference type="ARBA" id="ARBA00022490"/>
    </source>
</evidence>
<feature type="region of interest" description="Disordered" evidence="10">
    <location>
        <begin position="82"/>
        <end position="116"/>
    </location>
</feature>
<evidence type="ECO:0000256" key="10">
    <source>
        <dbReference type="SAM" id="MobiDB-lite"/>
    </source>
</evidence>
<evidence type="ECO:0000256" key="8">
    <source>
        <dbReference type="ARBA" id="ARBA00030836"/>
    </source>
</evidence>
<evidence type="ECO:0000256" key="2">
    <source>
        <dbReference type="ARBA" id="ARBA00006817"/>
    </source>
</evidence>
<evidence type="ECO:0000256" key="9">
    <source>
        <dbReference type="ARBA" id="ARBA00031559"/>
    </source>
</evidence>
<dbReference type="InterPro" id="IPR013538">
    <property type="entry name" value="ASHA1/2-like_C"/>
</dbReference>
<dbReference type="SUPFAM" id="SSF53182">
    <property type="entry name" value="Pyrrolidone carboxyl peptidase (pyroglutamate aminopeptidase)"/>
    <property type="match status" value="1"/>
</dbReference>
<feature type="domain" description="Activator of Hsp90 ATPase homologue 1/2-like C-terminal" evidence="11">
    <location>
        <begin position="233"/>
        <end position="370"/>
    </location>
</feature>
<dbReference type="PANTHER" id="PTHR23402">
    <property type="entry name" value="PROTEASE FAMILY C15 PYROGLUTAMYL-PEPTIDASE I-RELATED"/>
    <property type="match status" value="1"/>
</dbReference>
<keyword evidence="7" id="KW-0788">Thiol protease</keyword>
<evidence type="ECO:0000313" key="13">
    <source>
        <dbReference type="Proteomes" id="UP000275456"/>
    </source>
</evidence>
<evidence type="ECO:0000256" key="1">
    <source>
        <dbReference type="ARBA" id="ARBA00006641"/>
    </source>
</evidence>
<comment type="caution">
    <text evidence="12">The sequence shown here is derived from an EMBL/GenBank/DDBJ whole genome shotgun (WGS) entry which is preliminary data.</text>
</comment>
<protein>
    <recommendedName>
        <fullName evidence="3">Pyrrolidone-carboxylate peptidase</fullName>
    </recommendedName>
    <alternativeName>
        <fullName evidence="8">5-oxoprolyl-peptidase</fullName>
    </alternativeName>
    <alternativeName>
        <fullName evidence="9">Pyroglutamyl-peptidase I</fullName>
    </alternativeName>
</protein>
<dbReference type="InterPro" id="IPR036440">
    <property type="entry name" value="Peptidase_C15-like_sf"/>
</dbReference>
<dbReference type="Pfam" id="PF08327">
    <property type="entry name" value="AHSA1"/>
    <property type="match status" value="1"/>
</dbReference>
<dbReference type="GO" id="GO:0005829">
    <property type="term" value="C:cytosol"/>
    <property type="evidence" value="ECO:0007669"/>
    <property type="project" value="InterPro"/>
</dbReference>
<organism evidence="12 13">
    <name type="scientific">Agrococcus jenensis</name>
    <dbReference type="NCBI Taxonomy" id="46353"/>
    <lineage>
        <taxon>Bacteria</taxon>
        <taxon>Bacillati</taxon>
        <taxon>Actinomycetota</taxon>
        <taxon>Actinomycetes</taxon>
        <taxon>Micrococcales</taxon>
        <taxon>Microbacteriaceae</taxon>
        <taxon>Agrococcus</taxon>
    </lineage>
</organism>
<dbReference type="CDD" id="cd00501">
    <property type="entry name" value="Peptidase_C15"/>
    <property type="match status" value="1"/>
</dbReference>
<dbReference type="InterPro" id="IPR016125">
    <property type="entry name" value="Peptidase_C15-like"/>
</dbReference>
<dbReference type="InterPro" id="IPR000816">
    <property type="entry name" value="Peptidase_C15"/>
</dbReference>
<dbReference type="Proteomes" id="UP000275456">
    <property type="component" value="Unassembled WGS sequence"/>
</dbReference>
<dbReference type="Gene3D" id="3.40.630.20">
    <property type="entry name" value="Peptidase C15, pyroglutamyl peptidase I-like"/>
    <property type="match status" value="1"/>
</dbReference>
<reference evidence="12 13" key="1">
    <citation type="submission" date="2018-11" db="EMBL/GenBank/DDBJ databases">
        <title>Sequencing the genomes of 1000 actinobacteria strains.</title>
        <authorList>
            <person name="Klenk H.-P."/>
        </authorList>
    </citation>
    <scope>NUCLEOTIDE SEQUENCE [LARGE SCALE GENOMIC DNA]</scope>
    <source>
        <strain evidence="12 13">DSM 9580</strain>
    </source>
</reference>
<dbReference type="Pfam" id="PF01470">
    <property type="entry name" value="Peptidase_C15"/>
    <property type="match status" value="1"/>
</dbReference>
<dbReference type="OrthoDB" id="9779738at2"/>
<feature type="compositionally biased region" description="Basic and acidic residues" evidence="10">
    <location>
        <begin position="86"/>
        <end position="96"/>
    </location>
</feature>
<evidence type="ECO:0000256" key="6">
    <source>
        <dbReference type="ARBA" id="ARBA00022801"/>
    </source>
</evidence>
<sequence>MRILVTGFEPFGGDAENASLEAVRRLERAWSADPQPGVELVTGTLPVAFAAAGEALAALVAEHRPDAVLAVGEAGGRAAITPERWGVNEDDARIPDNDGDQPQGTPIDPDGPPRRASGFDVDALAGAILAVGLPAHPSADAGRFLCNHVAYLAAGLDVPGGFVHVPAVRSGGTAGVGRETDAAAAPTASALTFDDLALGLAAAVRAIASGRVGASDASEAGTRIDRAGTVIAVAPERVYEALLDPVALAAWLPPEGTTGTIEDMDARERGGFRAVLRFEHPDDTKTTDDTDASVVTFVELVPGRLVVQRVAFETDEERFRGDMLMTWRLEPVQAGTRVTVSATDVPAGIAQEDHEVGLGSSLANLARYLER</sequence>
<dbReference type="PANTHER" id="PTHR23402:SF1">
    <property type="entry name" value="PYROGLUTAMYL-PEPTIDASE I"/>
    <property type="match status" value="1"/>
</dbReference>
<dbReference type="Gene3D" id="3.30.530.20">
    <property type="match status" value="1"/>
</dbReference>
<keyword evidence="13" id="KW-1185">Reference proteome</keyword>
<keyword evidence="4" id="KW-0963">Cytoplasm</keyword>
<dbReference type="GO" id="GO:0016920">
    <property type="term" value="F:pyroglutamyl-peptidase activity"/>
    <property type="evidence" value="ECO:0007669"/>
    <property type="project" value="InterPro"/>
</dbReference>
<name>A0A3N2AR59_9MICO</name>